<keyword evidence="1" id="KW-0472">Membrane</keyword>
<proteinExistence type="predicted"/>
<feature type="transmembrane region" description="Helical" evidence="1">
    <location>
        <begin position="58"/>
        <end position="81"/>
    </location>
</feature>
<feature type="transmembrane region" description="Helical" evidence="1">
    <location>
        <begin position="20"/>
        <end position="46"/>
    </location>
</feature>
<sequence length="204" mass="21979">MVSALRPKFEARRTQQALQLGALLLLLLGLLSMLLAKWMGLVSFFAGAAGISGLFLKLYRMLVLFIMLAWLTVVVDAMEILNLIAHPNDGAGWLIWLLTGLISVPAAVLSSTLYVLRVWRPEAMVTEQTAPLFDAATSATPCPRRPCEGGTTPSHSVHVPVGRSSWPPKVADAKAGSTLYGKHVERLDKSASAKKVWPPPGNVG</sequence>
<evidence type="ECO:0000256" key="1">
    <source>
        <dbReference type="SAM" id="Phobius"/>
    </source>
</evidence>
<organism evidence="3">
    <name type="scientific">Chrysotila carterae</name>
    <name type="common">Marine alga</name>
    <name type="synonym">Syracosphaera carterae</name>
    <dbReference type="NCBI Taxonomy" id="13221"/>
    <lineage>
        <taxon>Eukaryota</taxon>
        <taxon>Haptista</taxon>
        <taxon>Haptophyta</taxon>
        <taxon>Prymnesiophyceae</taxon>
        <taxon>Isochrysidales</taxon>
        <taxon>Isochrysidaceae</taxon>
        <taxon>Chrysotila</taxon>
    </lineage>
</organism>
<accession>A0A6S9QT77</accession>
<gene>
    <name evidence="2" type="ORF">PCAR00345_LOCUS3740</name>
    <name evidence="3" type="ORF">PCAR00345_LOCUS3741</name>
</gene>
<evidence type="ECO:0000313" key="3">
    <source>
        <dbReference type="EMBL" id="CAE0751156.1"/>
    </source>
</evidence>
<dbReference type="AlphaFoldDB" id="A0A6S9QT77"/>
<feature type="transmembrane region" description="Helical" evidence="1">
    <location>
        <begin position="93"/>
        <end position="116"/>
    </location>
</feature>
<keyword evidence="1" id="KW-0812">Transmembrane</keyword>
<name>A0A6S9QT77_CHRCT</name>
<protein>
    <submittedName>
        <fullName evidence="3">Uncharacterized protein</fullName>
    </submittedName>
</protein>
<dbReference type="EMBL" id="HBIZ01006551">
    <property type="protein sequence ID" value="CAE0751155.1"/>
    <property type="molecule type" value="Transcribed_RNA"/>
</dbReference>
<evidence type="ECO:0000313" key="2">
    <source>
        <dbReference type="EMBL" id="CAE0751155.1"/>
    </source>
</evidence>
<reference evidence="3" key="1">
    <citation type="submission" date="2021-01" db="EMBL/GenBank/DDBJ databases">
        <authorList>
            <person name="Corre E."/>
            <person name="Pelletier E."/>
            <person name="Niang G."/>
            <person name="Scheremetjew M."/>
            <person name="Finn R."/>
            <person name="Kale V."/>
            <person name="Holt S."/>
            <person name="Cochrane G."/>
            <person name="Meng A."/>
            <person name="Brown T."/>
            <person name="Cohen L."/>
        </authorList>
    </citation>
    <scope>NUCLEOTIDE SEQUENCE</scope>
    <source>
        <strain evidence="3">CCMP645</strain>
    </source>
</reference>
<keyword evidence="1" id="KW-1133">Transmembrane helix</keyword>
<dbReference type="EMBL" id="HBIZ01006552">
    <property type="protein sequence ID" value="CAE0751156.1"/>
    <property type="molecule type" value="Transcribed_RNA"/>
</dbReference>